<protein>
    <recommendedName>
        <fullName evidence="3">DUF1822 domain-containing protein</fullName>
    </recommendedName>
</protein>
<evidence type="ECO:0000313" key="1">
    <source>
        <dbReference type="EMBL" id="BAY84590.1"/>
    </source>
</evidence>
<reference evidence="1 2" key="1">
    <citation type="submission" date="2017-06" db="EMBL/GenBank/DDBJ databases">
        <title>Genome sequencing of cyanobaciteial culture collection at National Institute for Environmental Studies (NIES).</title>
        <authorList>
            <person name="Hirose Y."/>
            <person name="Shimura Y."/>
            <person name="Fujisawa T."/>
            <person name="Nakamura Y."/>
            <person name="Kawachi M."/>
        </authorList>
    </citation>
    <scope>NUCLEOTIDE SEQUENCE [LARGE SCALE GENOMIC DNA]</scope>
    <source>
        <strain evidence="1 2">NIES-267</strain>
    </source>
</reference>
<organism evidence="1 2">
    <name type="scientific">Calothrix parasitica NIES-267</name>
    <dbReference type="NCBI Taxonomy" id="1973488"/>
    <lineage>
        <taxon>Bacteria</taxon>
        <taxon>Bacillati</taxon>
        <taxon>Cyanobacteriota</taxon>
        <taxon>Cyanophyceae</taxon>
        <taxon>Nostocales</taxon>
        <taxon>Calotrichaceae</taxon>
        <taxon>Calothrix</taxon>
    </lineage>
</organism>
<accession>A0A1Z4LTL5</accession>
<evidence type="ECO:0000313" key="2">
    <source>
        <dbReference type="Proteomes" id="UP000218418"/>
    </source>
</evidence>
<name>A0A1Z4LTL5_9CYAN</name>
<dbReference type="Pfam" id="PF08852">
    <property type="entry name" value="DUF1822"/>
    <property type="match status" value="1"/>
</dbReference>
<gene>
    <name evidence="1" type="ORF">NIES267_40860</name>
</gene>
<dbReference type="Proteomes" id="UP000218418">
    <property type="component" value="Chromosome"/>
</dbReference>
<evidence type="ECO:0008006" key="3">
    <source>
        <dbReference type="Google" id="ProtNLM"/>
    </source>
</evidence>
<keyword evidence="2" id="KW-1185">Reference proteome</keyword>
<proteinExistence type="predicted"/>
<dbReference type="OrthoDB" id="440486at2"/>
<dbReference type="AlphaFoldDB" id="A0A1Z4LTL5"/>
<dbReference type="InterPro" id="IPR014951">
    <property type="entry name" value="DUF1822"/>
</dbReference>
<sequence>MMTSPLHPQKDFNQRMKPRVTWLEAEHYEKAGNISQNIDGEKNQWKTYLNKLAFLGFEEWLQQELPDIKVTQTGVNLEVGDFKVQLIAVDNLIDNFVTIPQDNIRLPKRAAHFYVLVEVLEEIEQLRLHGLIRHDELSQLQRHTNDDGDCQIQLSEFDNQINNLLMYTRFLEVDAIPLPNFSEKVIANIDKATDTVTQSLVNLGKWWSGAFEEGWQSLEEILTPQTPAWGYVKSIVRRGSVSKRSSEFAVRRGKLFDFGLLLNGQRFALTLSMRTEENQEIGVLAEIRSQNQYCLPQGLKLKVTLNHNTDKAESEEKIARECDQIIPLEFSEAAGKQFKVEAIYQDAVVTEEFVL</sequence>
<dbReference type="EMBL" id="AP018227">
    <property type="protein sequence ID" value="BAY84590.1"/>
    <property type="molecule type" value="Genomic_DNA"/>
</dbReference>